<reference evidence="5" key="1">
    <citation type="submission" date="2010-02" db="EMBL/GenBank/DDBJ databases">
        <title>Complete sequence of Desulfurivibrio alkaliphilus AHT2.</title>
        <authorList>
            <consortium name="US DOE Joint Genome Institute"/>
            <person name="Pitluck S."/>
            <person name="Chertkov O."/>
            <person name="Detter J.C."/>
            <person name="Han C."/>
            <person name="Tapia R."/>
            <person name="Larimer F."/>
            <person name="Land M."/>
            <person name="Hauser L."/>
            <person name="Kyrpides N."/>
            <person name="Mikhailova N."/>
            <person name="Sorokin D.Y."/>
            <person name="Muyzer G."/>
            <person name="Woyke T."/>
        </authorList>
    </citation>
    <scope>NUCLEOTIDE SEQUENCE [LARGE SCALE GENOMIC DNA]</scope>
    <source>
        <strain evidence="5">DSM 19089 / UNIQEM U267 / AHT2</strain>
    </source>
</reference>
<dbReference type="HOGENOM" id="CLU_054952_0_0_7"/>
<dbReference type="InterPro" id="IPR012338">
    <property type="entry name" value="Beta-lactam/transpept-like"/>
</dbReference>
<evidence type="ECO:0000256" key="1">
    <source>
        <dbReference type="ARBA" id="ARBA00006096"/>
    </source>
</evidence>
<dbReference type="GO" id="GO:0000270">
    <property type="term" value="P:peptidoglycan metabolic process"/>
    <property type="evidence" value="ECO:0007669"/>
    <property type="project" value="TreeGrafter"/>
</dbReference>
<dbReference type="EMBL" id="CP001940">
    <property type="protein sequence ID" value="ADH85239.1"/>
    <property type="molecule type" value="Genomic_DNA"/>
</dbReference>
<organism evidence="4 5">
    <name type="scientific">Desulfurivibrio alkaliphilus (strain DSM 19089 / UNIQEM U267 / AHT2)</name>
    <dbReference type="NCBI Taxonomy" id="589865"/>
    <lineage>
        <taxon>Bacteria</taxon>
        <taxon>Pseudomonadati</taxon>
        <taxon>Thermodesulfobacteriota</taxon>
        <taxon>Desulfobulbia</taxon>
        <taxon>Desulfobulbales</taxon>
        <taxon>Desulfobulbaceae</taxon>
        <taxon>Desulfurivibrio</taxon>
    </lineage>
</organism>
<keyword evidence="3" id="KW-0732">Signal</keyword>
<dbReference type="Gene3D" id="3.50.80.20">
    <property type="entry name" value="D-Ala-D-Ala carboxypeptidase C, peptidase S13"/>
    <property type="match status" value="1"/>
</dbReference>
<feature type="chain" id="PRO_5003091471" evidence="3">
    <location>
        <begin position="23"/>
        <end position="405"/>
    </location>
</feature>
<keyword evidence="4" id="KW-0645">Protease</keyword>
<dbReference type="OrthoDB" id="5372081at2"/>
<dbReference type="FunCoup" id="D6Z0L0">
    <property type="interactions" value="182"/>
</dbReference>
<dbReference type="Pfam" id="PF02113">
    <property type="entry name" value="Peptidase_S13"/>
    <property type="match status" value="2"/>
</dbReference>
<dbReference type="PANTHER" id="PTHR30023">
    <property type="entry name" value="D-ALANYL-D-ALANINE CARBOXYPEPTIDASE"/>
    <property type="match status" value="1"/>
</dbReference>
<dbReference type="STRING" id="589865.DaAHT2_0533"/>
<dbReference type="InParanoid" id="D6Z0L0"/>
<proteinExistence type="inferred from homology"/>
<dbReference type="GO" id="GO:0004185">
    <property type="term" value="F:serine-type carboxypeptidase activity"/>
    <property type="evidence" value="ECO:0007669"/>
    <property type="project" value="InterPro"/>
</dbReference>
<dbReference type="SUPFAM" id="SSF56601">
    <property type="entry name" value="beta-lactamase/transpeptidase-like"/>
    <property type="match status" value="1"/>
</dbReference>
<comment type="similarity">
    <text evidence="1">Belongs to the peptidase S13 family.</text>
</comment>
<protein>
    <submittedName>
        <fullName evidence="4">D-alanyl-D-alanine carboxypeptidase/D-alanyl-D-alanine-endopeptidase</fullName>
    </submittedName>
</protein>
<keyword evidence="2" id="KW-0378">Hydrolase</keyword>
<dbReference type="InterPro" id="IPR000667">
    <property type="entry name" value="Peptidase_S13"/>
</dbReference>
<evidence type="ECO:0000256" key="3">
    <source>
        <dbReference type="SAM" id="SignalP"/>
    </source>
</evidence>
<evidence type="ECO:0000256" key="2">
    <source>
        <dbReference type="ARBA" id="ARBA00022801"/>
    </source>
</evidence>
<dbReference type="PRINTS" id="PR00922">
    <property type="entry name" value="DADACBPTASE3"/>
</dbReference>
<dbReference type="RefSeq" id="WP_013162770.1">
    <property type="nucleotide sequence ID" value="NC_014216.1"/>
</dbReference>
<evidence type="ECO:0000313" key="4">
    <source>
        <dbReference type="EMBL" id="ADH85239.1"/>
    </source>
</evidence>
<dbReference type="GO" id="GO:0006508">
    <property type="term" value="P:proteolysis"/>
    <property type="evidence" value="ECO:0007669"/>
    <property type="project" value="InterPro"/>
</dbReference>
<dbReference type="AlphaFoldDB" id="D6Z0L0"/>
<keyword evidence="5" id="KW-1185">Reference proteome</keyword>
<dbReference type="PANTHER" id="PTHR30023:SF0">
    <property type="entry name" value="PENICILLIN-SENSITIVE CARBOXYPEPTIDASE A"/>
    <property type="match status" value="1"/>
</dbReference>
<dbReference type="Gene3D" id="3.40.710.10">
    <property type="entry name" value="DD-peptidase/beta-lactamase superfamily"/>
    <property type="match status" value="1"/>
</dbReference>
<gene>
    <name evidence="4" type="ordered locus">DaAHT2_0533</name>
</gene>
<dbReference type="eggNOG" id="COG2027">
    <property type="taxonomic scope" value="Bacteria"/>
</dbReference>
<evidence type="ECO:0000313" key="5">
    <source>
        <dbReference type="Proteomes" id="UP000001508"/>
    </source>
</evidence>
<accession>D6Z0L0</accession>
<dbReference type="Proteomes" id="UP000001508">
    <property type="component" value="Chromosome"/>
</dbReference>
<dbReference type="KEGG" id="dak:DaAHT2_0533"/>
<sequence>MPPILATLCWLLLWLLPGPAAAGLPPSVFSDGGYLLSKDGRLLLAHNHEQALVPASTWKIATGLMALEQLGPDFRFATELYRTNGALYIKGFGDPMLISEEVAAISAALAAAGISEINDIVLDDSFFQLEQANPAGSAASLRSYDAANGALVVNFNTAKIEVRADGTVHSAEPQTPTLPIMQQWAGKLPPGVHRINLSHTPAASLRYSGELFKYLFAARDIRVTGKLRHGRLPAGAELIYRHHSARTLAETVEAMLLYSNNFIANQLFLVAAAKGGDNPATWGKARVNLHDYLLELGLPPGSFRVDEGSGLSRDNRISPDALHLLLQHFRPYAELLPHWEGRLVKSGTLNGVYAYAGYFRGPEQLDPFVLILQQTANTRDRALEIMEGHWQNATGSAAPYPDHNQ</sequence>
<name>D6Z0L0_DESAT</name>
<feature type="signal peptide" evidence="3">
    <location>
        <begin position="1"/>
        <end position="22"/>
    </location>
</feature>
<keyword evidence="4" id="KW-0121">Carboxypeptidase</keyword>